<evidence type="ECO:0000313" key="2">
    <source>
        <dbReference type="EMBL" id="WOK99924.1"/>
    </source>
</evidence>
<evidence type="ECO:0000313" key="3">
    <source>
        <dbReference type="Proteomes" id="UP001327560"/>
    </source>
</evidence>
<dbReference type="EMBL" id="CP136892">
    <property type="protein sequence ID" value="WOK99924.1"/>
    <property type="molecule type" value="Genomic_DNA"/>
</dbReference>
<dbReference type="PANTHER" id="PTHR33237:SF46">
    <property type="entry name" value="OS01G0606100 PROTEIN"/>
    <property type="match status" value="1"/>
</dbReference>
<protein>
    <submittedName>
        <fullName evidence="2">Uncharacterized protein</fullName>
    </submittedName>
</protein>
<dbReference type="PANTHER" id="PTHR33237">
    <property type="entry name" value="F2P16.13 PROTEIN-RELATED"/>
    <property type="match status" value="1"/>
</dbReference>
<dbReference type="AlphaFoldDB" id="A0AAQ3Q8V9"/>
<feature type="region of interest" description="Disordered" evidence="1">
    <location>
        <begin position="104"/>
        <end position="144"/>
    </location>
</feature>
<keyword evidence="3" id="KW-1185">Reference proteome</keyword>
<feature type="compositionally biased region" description="Basic and acidic residues" evidence="1">
    <location>
        <begin position="135"/>
        <end position="144"/>
    </location>
</feature>
<dbReference type="Proteomes" id="UP001327560">
    <property type="component" value="Chromosome 3"/>
</dbReference>
<organism evidence="2 3">
    <name type="scientific">Canna indica</name>
    <name type="common">Indian-shot</name>
    <dbReference type="NCBI Taxonomy" id="4628"/>
    <lineage>
        <taxon>Eukaryota</taxon>
        <taxon>Viridiplantae</taxon>
        <taxon>Streptophyta</taxon>
        <taxon>Embryophyta</taxon>
        <taxon>Tracheophyta</taxon>
        <taxon>Spermatophyta</taxon>
        <taxon>Magnoliopsida</taxon>
        <taxon>Liliopsida</taxon>
        <taxon>Zingiberales</taxon>
        <taxon>Cannaceae</taxon>
        <taxon>Canna</taxon>
    </lineage>
</organism>
<accession>A0AAQ3Q8V9</accession>
<gene>
    <name evidence="2" type="ORF">Cni_G08636</name>
</gene>
<feature type="region of interest" description="Disordered" evidence="1">
    <location>
        <begin position="51"/>
        <end position="80"/>
    </location>
</feature>
<evidence type="ECO:0000256" key="1">
    <source>
        <dbReference type="SAM" id="MobiDB-lite"/>
    </source>
</evidence>
<feature type="compositionally biased region" description="Low complexity" evidence="1">
    <location>
        <begin position="111"/>
        <end position="121"/>
    </location>
</feature>
<proteinExistence type="predicted"/>
<name>A0AAQ3Q8V9_9LILI</name>
<reference evidence="2 3" key="1">
    <citation type="submission" date="2023-10" db="EMBL/GenBank/DDBJ databases">
        <title>Chromosome-scale genome assembly provides insights into flower coloration mechanisms of Canna indica.</title>
        <authorList>
            <person name="Li C."/>
        </authorList>
    </citation>
    <scope>NUCLEOTIDE SEQUENCE [LARGE SCALE GENOMIC DNA]</scope>
    <source>
        <tissue evidence="2">Flower</tissue>
    </source>
</reference>
<sequence>MAIGDNLLHTMSSLMETCKKHVSHATRRLRSHASLSKLGGKRGFFLSRRTSFEPSLGNGRVAESDEGERSKEEDEEEEGVWRRTILMGEKCQPLDFSGAIHYDSSGRQVSTPRTPLRTPLTSFAFHDEDEEEEEVLGREHDAHL</sequence>